<name>U5D4B4_AMBTC</name>
<organism evidence="1 2">
    <name type="scientific">Amborella trichopoda</name>
    <dbReference type="NCBI Taxonomy" id="13333"/>
    <lineage>
        <taxon>Eukaryota</taxon>
        <taxon>Viridiplantae</taxon>
        <taxon>Streptophyta</taxon>
        <taxon>Embryophyta</taxon>
        <taxon>Tracheophyta</taxon>
        <taxon>Spermatophyta</taxon>
        <taxon>Magnoliopsida</taxon>
        <taxon>Amborellales</taxon>
        <taxon>Amborellaceae</taxon>
        <taxon>Amborella</taxon>
    </lineage>
</organism>
<dbReference type="AlphaFoldDB" id="U5D4B4"/>
<dbReference type="EMBL" id="KI392350">
    <property type="protein sequence ID" value="ERN17289.1"/>
    <property type="molecule type" value="Genomic_DNA"/>
</dbReference>
<evidence type="ECO:0000313" key="2">
    <source>
        <dbReference type="Proteomes" id="UP000017836"/>
    </source>
</evidence>
<evidence type="ECO:0000313" key="1">
    <source>
        <dbReference type="EMBL" id="ERN17289.1"/>
    </source>
</evidence>
<accession>U5D4B4</accession>
<protein>
    <submittedName>
        <fullName evidence="1">Uncharacterized protein</fullName>
    </submittedName>
</protein>
<keyword evidence="2" id="KW-1185">Reference proteome</keyword>
<sequence>MFQERSSVCVEFCPTLGDPKDSSRQWVCKQSLGFSPSSPPSSGCLVLVQVFDCNSFLHHNNRPRIFHFHGFRYFILLPNDLHPPIWLLGPVMRSRREVLVLIRGFSYQYRRDAWGGGQNDTLGKMFRGSGLGRHLYRQTTPVNL</sequence>
<reference evidence="2" key="1">
    <citation type="journal article" date="2013" name="Science">
        <title>The Amborella genome and the evolution of flowering plants.</title>
        <authorList>
            <consortium name="Amborella Genome Project"/>
        </authorList>
    </citation>
    <scope>NUCLEOTIDE SEQUENCE [LARGE SCALE GENOMIC DNA]</scope>
</reference>
<dbReference type="Proteomes" id="UP000017836">
    <property type="component" value="Unassembled WGS sequence"/>
</dbReference>
<proteinExistence type="predicted"/>
<dbReference type="HOGENOM" id="CLU_1799037_0_0_1"/>
<gene>
    <name evidence="1" type="ORF">AMTR_s00037p00012790</name>
</gene>
<dbReference type="Gramene" id="ERN17289">
    <property type="protein sequence ID" value="ERN17289"/>
    <property type="gene ID" value="AMTR_s00037p00012790"/>
</dbReference>